<name>A0A388SEA3_9BURK</name>
<accession>A0A388SEA3</accession>
<dbReference type="AlphaFoldDB" id="A0A388SEA3"/>
<sequence length="89" mass="9173">MGIQLAFAPLAALAALVITGSTTTYESFWVDLPFATSSAVLLNGFPACPGAVPINRINSAFEGEENFVGDSEIIALGGASNETKDRPLG</sequence>
<reference evidence="1 2" key="1">
    <citation type="journal article" date="2018" name="Int. J. Syst. Evol. Microbiol.">
        <title>Mesosutterella multiformis gen. nov., sp. nov., a member of the family Sutterellaceae and Sutterella megalosphaeroides sp. nov., isolated from human faeces.</title>
        <authorList>
            <person name="Sakamoto M."/>
            <person name="Ikeyama N."/>
            <person name="Kunihiro T."/>
            <person name="Iino T."/>
            <person name="Yuki M."/>
            <person name="Ohkuma M."/>
        </authorList>
    </citation>
    <scope>NUCLEOTIDE SEQUENCE [LARGE SCALE GENOMIC DNA]</scope>
    <source>
        <strain evidence="1 2">4NBBH2</strain>
    </source>
</reference>
<protein>
    <submittedName>
        <fullName evidence="1">Uncharacterized protein</fullName>
    </submittedName>
</protein>
<evidence type="ECO:0000313" key="1">
    <source>
        <dbReference type="EMBL" id="GBO94606.1"/>
    </source>
</evidence>
<organism evidence="1 2">
    <name type="scientific">Mesosutterella multiformis</name>
    <dbReference type="NCBI Taxonomy" id="2259133"/>
    <lineage>
        <taxon>Bacteria</taxon>
        <taxon>Pseudomonadati</taxon>
        <taxon>Pseudomonadota</taxon>
        <taxon>Betaproteobacteria</taxon>
        <taxon>Burkholderiales</taxon>
        <taxon>Sutterellaceae</taxon>
        <taxon>Mesosutterella</taxon>
    </lineage>
</organism>
<gene>
    <name evidence="1" type="ORF">MESMUL_19600</name>
</gene>
<dbReference type="Proteomes" id="UP000266091">
    <property type="component" value="Unassembled WGS sequence"/>
</dbReference>
<proteinExistence type="predicted"/>
<comment type="caution">
    <text evidence="1">The sequence shown here is derived from an EMBL/GenBank/DDBJ whole genome shotgun (WGS) entry which is preliminary data.</text>
</comment>
<evidence type="ECO:0000313" key="2">
    <source>
        <dbReference type="Proteomes" id="UP000266091"/>
    </source>
</evidence>
<keyword evidence="2" id="KW-1185">Reference proteome</keyword>
<dbReference type="EMBL" id="BGZJ01000002">
    <property type="protein sequence ID" value="GBO94606.1"/>
    <property type="molecule type" value="Genomic_DNA"/>
</dbReference>